<dbReference type="AlphaFoldDB" id="A0A3P3QQN7"/>
<comment type="caution">
    <text evidence="10">The sequence shown here is derived from an EMBL/GenBank/DDBJ whole genome shotgun (WGS) entry which is preliminary data.</text>
</comment>
<name>A0A3P3QQN7_9GAMM</name>
<dbReference type="EMBL" id="RRCF01000001">
    <property type="protein sequence ID" value="RRJ23571.1"/>
    <property type="molecule type" value="Genomic_DNA"/>
</dbReference>
<dbReference type="GO" id="GO:0016853">
    <property type="term" value="F:isomerase activity"/>
    <property type="evidence" value="ECO:0007669"/>
    <property type="project" value="UniProtKB-KW"/>
</dbReference>
<keyword evidence="10" id="KW-0413">Isomerase</keyword>
<dbReference type="Gene3D" id="3.40.30.10">
    <property type="entry name" value="Glutaredoxin"/>
    <property type="match status" value="1"/>
</dbReference>
<keyword evidence="6 7" id="KW-0676">Redox-active center</keyword>
<evidence type="ECO:0000313" key="10">
    <source>
        <dbReference type="EMBL" id="RRJ23571.1"/>
    </source>
</evidence>
<dbReference type="CDD" id="cd03020">
    <property type="entry name" value="DsbA_DsbC_DsbG"/>
    <property type="match status" value="1"/>
</dbReference>
<gene>
    <name evidence="10" type="primary">dsbC</name>
    <name evidence="10" type="ORF">EIK76_05775</name>
</gene>
<evidence type="ECO:0000256" key="3">
    <source>
        <dbReference type="ARBA" id="ARBA00022729"/>
    </source>
</evidence>
<feature type="signal peptide" evidence="7">
    <location>
        <begin position="1"/>
        <end position="22"/>
    </location>
</feature>
<sequence length="235" mass="25620">MKKFSYLAVMAAFLSTGLAAQALLPEVNKAFSEVGLTVKAVADSTVPGMLQVQTDKGLFFMSDNKQYLFEGNIYDLKNKKLVNEDILKDIRKAGVKEFDNSVIEFKAADEKYVIHVFTDTSCGYCRKLHHEMADLNKAGITVRYLAFPRGGIQSATYDELQSIWCAKDNKQALTDAKNGKAVQQASCANKVAQHYELGQSFGINGTPALILPDGRLIPGYQPAAALVAALSQNAS</sequence>
<dbReference type="RefSeq" id="WP_046518244.1">
    <property type="nucleotide sequence ID" value="NZ_LAVS01000001.1"/>
</dbReference>
<dbReference type="SUPFAM" id="SSF52833">
    <property type="entry name" value="Thioredoxin-like"/>
    <property type="match status" value="1"/>
</dbReference>
<dbReference type="PANTHER" id="PTHR35272:SF3">
    <property type="entry name" value="THIOL:DISULFIDE INTERCHANGE PROTEIN DSBC"/>
    <property type="match status" value="1"/>
</dbReference>
<proteinExistence type="inferred from homology"/>
<evidence type="ECO:0000259" key="9">
    <source>
        <dbReference type="Pfam" id="PF13098"/>
    </source>
</evidence>
<evidence type="ECO:0000256" key="2">
    <source>
        <dbReference type="ARBA" id="ARBA00009813"/>
    </source>
</evidence>
<evidence type="ECO:0000259" key="8">
    <source>
        <dbReference type="Pfam" id="PF10411"/>
    </source>
</evidence>
<dbReference type="InterPro" id="IPR033954">
    <property type="entry name" value="DiS-bond_Isoase_DsbC/G"/>
</dbReference>
<dbReference type="Gene3D" id="3.10.450.70">
    <property type="entry name" value="Disulphide bond isomerase, DsbC/G, N-terminal"/>
    <property type="match status" value="1"/>
</dbReference>
<evidence type="ECO:0000256" key="5">
    <source>
        <dbReference type="ARBA" id="ARBA00023157"/>
    </source>
</evidence>
<evidence type="ECO:0000256" key="4">
    <source>
        <dbReference type="ARBA" id="ARBA00022764"/>
    </source>
</evidence>
<evidence type="ECO:0000256" key="1">
    <source>
        <dbReference type="ARBA" id="ARBA00004418"/>
    </source>
</evidence>
<evidence type="ECO:0000313" key="11">
    <source>
        <dbReference type="Proteomes" id="UP000276260"/>
    </source>
</evidence>
<feature type="domain" description="Disulphide bond isomerase DsbC/G N-terminal" evidence="8">
    <location>
        <begin position="20"/>
        <end position="81"/>
    </location>
</feature>
<keyword evidence="11" id="KW-1185">Reference proteome</keyword>
<evidence type="ECO:0000256" key="6">
    <source>
        <dbReference type="ARBA" id="ARBA00023284"/>
    </source>
</evidence>
<dbReference type="PANTHER" id="PTHR35272">
    <property type="entry name" value="THIOL:DISULFIDE INTERCHANGE PROTEIN DSBC-RELATED"/>
    <property type="match status" value="1"/>
</dbReference>
<keyword evidence="4 7" id="KW-0574">Periplasm</keyword>
<comment type="similarity">
    <text evidence="2 7">Belongs to the thioredoxin family. DsbC subfamily.</text>
</comment>
<dbReference type="InterPro" id="IPR012336">
    <property type="entry name" value="Thioredoxin-like_fold"/>
</dbReference>
<evidence type="ECO:0000256" key="7">
    <source>
        <dbReference type="RuleBase" id="RU364038"/>
    </source>
</evidence>
<keyword evidence="5" id="KW-1015">Disulfide bond</keyword>
<comment type="function">
    <text evidence="7">Required for disulfide bond formation in some periplasmic proteins. Acts by transferring its disulfide bond to other proteins and is reduced in the process.</text>
</comment>
<dbReference type="Proteomes" id="UP000276260">
    <property type="component" value="Unassembled WGS sequence"/>
</dbReference>
<dbReference type="GO" id="GO:0042597">
    <property type="term" value="C:periplasmic space"/>
    <property type="evidence" value="ECO:0007669"/>
    <property type="project" value="UniProtKB-SubCell"/>
</dbReference>
<reference evidence="10 11" key="1">
    <citation type="submission" date="2018-11" db="EMBL/GenBank/DDBJ databases">
        <title>Draft genome analysis of Rheinheimera mesophila isolated from an industrial waste site.</title>
        <authorList>
            <person name="Yu Q."/>
            <person name="Qi Y."/>
            <person name="Zhang H."/>
            <person name="Lu Y."/>
            <person name="Pu J."/>
        </authorList>
    </citation>
    <scope>NUCLEOTIDE SEQUENCE [LARGE SCALE GENOMIC DNA]</scope>
    <source>
        <strain evidence="10 11">IITR13</strain>
    </source>
</reference>
<comment type="subcellular location">
    <subcellularLocation>
        <location evidence="1 7">Periplasm</location>
    </subcellularLocation>
</comment>
<dbReference type="SUPFAM" id="SSF54423">
    <property type="entry name" value="DsbC/DsbG N-terminal domain-like"/>
    <property type="match status" value="1"/>
</dbReference>
<feature type="domain" description="Thioredoxin-like fold" evidence="9">
    <location>
        <begin position="107"/>
        <end position="230"/>
    </location>
</feature>
<dbReference type="Pfam" id="PF10411">
    <property type="entry name" value="DsbC_N"/>
    <property type="match status" value="1"/>
</dbReference>
<dbReference type="OrthoDB" id="12976at2"/>
<keyword evidence="3 7" id="KW-0732">Signal</keyword>
<dbReference type="InterPro" id="IPR051470">
    <property type="entry name" value="Thiol:disulfide_interchange"/>
</dbReference>
<dbReference type="InterPro" id="IPR036249">
    <property type="entry name" value="Thioredoxin-like_sf"/>
</dbReference>
<dbReference type="InterPro" id="IPR009094">
    <property type="entry name" value="DiS-bond_isomerase_DsbC/G_N_sf"/>
</dbReference>
<feature type="chain" id="PRO_5018379256" description="Thiol:disulfide interchange protein" evidence="7">
    <location>
        <begin position="23"/>
        <end position="235"/>
    </location>
</feature>
<dbReference type="NCBIfam" id="NF008129">
    <property type="entry name" value="PRK10877.1"/>
    <property type="match status" value="1"/>
</dbReference>
<accession>A0A3P3QQN7</accession>
<organism evidence="10 11">
    <name type="scientific">Rheinheimera mesophila</name>
    <dbReference type="NCBI Taxonomy" id="1547515"/>
    <lineage>
        <taxon>Bacteria</taxon>
        <taxon>Pseudomonadati</taxon>
        <taxon>Pseudomonadota</taxon>
        <taxon>Gammaproteobacteria</taxon>
        <taxon>Chromatiales</taxon>
        <taxon>Chromatiaceae</taxon>
        <taxon>Rheinheimera</taxon>
    </lineage>
</organism>
<dbReference type="Pfam" id="PF13098">
    <property type="entry name" value="Thioredoxin_2"/>
    <property type="match status" value="1"/>
</dbReference>
<dbReference type="InterPro" id="IPR018950">
    <property type="entry name" value="DiS-bond_isomerase_DsbC/G_N"/>
</dbReference>
<protein>
    <recommendedName>
        <fullName evidence="7">Thiol:disulfide interchange protein</fullName>
    </recommendedName>
</protein>